<dbReference type="EMBL" id="MLAK01000753">
    <property type="protein sequence ID" value="OHT05573.1"/>
    <property type="molecule type" value="Genomic_DNA"/>
</dbReference>
<protein>
    <submittedName>
        <fullName evidence="1">Uncharacterized protein</fullName>
    </submittedName>
</protein>
<keyword evidence="2" id="KW-1185">Reference proteome</keyword>
<gene>
    <name evidence="1" type="ORF">TRFO_26644</name>
</gene>
<organism evidence="1 2">
    <name type="scientific">Tritrichomonas foetus</name>
    <dbReference type="NCBI Taxonomy" id="1144522"/>
    <lineage>
        <taxon>Eukaryota</taxon>
        <taxon>Metamonada</taxon>
        <taxon>Parabasalia</taxon>
        <taxon>Tritrichomonadida</taxon>
        <taxon>Tritrichomonadidae</taxon>
        <taxon>Tritrichomonas</taxon>
    </lineage>
</organism>
<dbReference type="Proteomes" id="UP000179807">
    <property type="component" value="Unassembled WGS sequence"/>
</dbReference>
<dbReference type="AlphaFoldDB" id="A0A1J4K815"/>
<comment type="caution">
    <text evidence="1">The sequence shown here is derived from an EMBL/GenBank/DDBJ whole genome shotgun (WGS) entry which is preliminary data.</text>
</comment>
<evidence type="ECO:0000313" key="1">
    <source>
        <dbReference type="EMBL" id="OHT05573.1"/>
    </source>
</evidence>
<reference evidence="1" key="1">
    <citation type="submission" date="2016-10" db="EMBL/GenBank/DDBJ databases">
        <authorList>
            <person name="Benchimol M."/>
            <person name="Almeida L.G."/>
            <person name="Vasconcelos A.T."/>
            <person name="Perreira-Neves A."/>
            <person name="Rosa I.A."/>
            <person name="Tasca T."/>
            <person name="Bogo M.R."/>
            <person name="de Souza W."/>
        </authorList>
    </citation>
    <scope>NUCLEOTIDE SEQUENCE [LARGE SCALE GENOMIC DNA]</scope>
    <source>
        <strain evidence="1">K</strain>
    </source>
</reference>
<sequence length="138" mass="16717">MNDKLATITINEYWFEMPAPTEFASYQPDDEYEKVRIHDPSLLHNNKWSYQRWVCLPSGEFVASHKKVILRAYKKRKNMKLLNQIQDDVREYLKYKNCPDYEESQEENYSFCDILEENMNERNTCDIINTEIYKNIDQ</sequence>
<evidence type="ECO:0000313" key="2">
    <source>
        <dbReference type="Proteomes" id="UP000179807"/>
    </source>
</evidence>
<dbReference type="RefSeq" id="XP_068358709.1">
    <property type="nucleotide sequence ID" value="XM_068505074.1"/>
</dbReference>
<dbReference type="GeneID" id="94839778"/>
<accession>A0A1J4K815</accession>
<name>A0A1J4K815_9EUKA</name>
<dbReference type="VEuPathDB" id="TrichDB:TRFO_26644"/>
<proteinExistence type="predicted"/>